<evidence type="ECO:0000256" key="1">
    <source>
        <dbReference type="SAM" id="SignalP"/>
    </source>
</evidence>
<gene>
    <name evidence="2" type="ORF">A8708_28985</name>
</gene>
<feature type="chain" id="PRO_5008277985" description="Bacterial toxin 44 domain-containing protein" evidence="1">
    <location>
        <begin position="26"/>
        <end position="275"/>
    </location>
</feature>
<reference evidence="2 3" key="1">
    <citation type="submission" date="2016-05" db="EMBL/GenBank/DDBJ databases">
        <title>Paenibacillus sp. 1ZS3-15 nov., isolated from the rhizosphere soil.</title>
        <authorList>
            <person name="Zhang X.X."/>
            <person name="Zhang J."/>
        </authorList>
    </citation>
    <scope>NUCLEOTIDE SEQUENCE [LARGE SCALE GENOMIC DNA]</scope>
    <source>
        <strain evidence="2 3">1ZS3-15</strain>
    </source>
</reference>
<keyword evidence="3" id="KW-1185">Reference proteome</keyword>
<dbReference type="RefSeq" id="WP_068664092.1">
    <property type="nucleotide sequence ID" value="NZ_LYPB01000063.1"/>
</dbReference>
<organism evidence="2 3">
    <name type="scientific">Paenibacillus oryzisoli</name>
    <dbReference type="NCBI Taxonomy" id="1850517"/>
    <lineage>
        <taxon>Bacteria</taxon>
        <taxon>Bacillati</taxon>
        <taxon>Bacillota</taxon>
        <taxon>Bacilli</taxon>
        <taxon>Bacillales</taxon>
        <taxon>Paenibacillaceae</taxon>
        <taxon>Paenibacillus</taxon>
    </lineage>
</organism>
<accession>A0A198AC68</accession>
<protein>
    <recommendedName>
        <fullName evidence="4">Bacterial toxin 44 domain-containing protein</fullName>
    </recommendedName>
</protein>
<sequence length="275" mass="30263">MKRFKKTVFSLILASSLLPNSFAFATDTNVLDNYLVENGYPEEVIALLDIQQKEKAYEQKTVFVSHKRVTALMNESDNNASARSLSNFSHDLVVGQVTSGTAGKVEFILDYNWDWNYDPMYTMADSFGIAWTDDFDAYPGTAVSAYKTFGTTGPTCGTALENGGTNVYGYEKYDPGKGIGWEANLISSWFVSAGCGYATTYRHKGWGEVKIGKFHNGSGLGESTSAVAKYFHNEISGQGELQFSAAGPAITLIGDSSYDVSPDTGETWNWYHRNY</sequence>
<name>A0A198AC68_9BACL</name>
<comment type="caution">
    <text evidence="2">The sequence shown here is derived from an EMBL/GenBank/DDBJ whole genome shotgun (WGS) entry which is preliminary data.</text>
</comment>
<evidence type="ECO:0000313" key="2">
    <source>
        <dbReference type="EMBL" id="OAS18656.1"/>
    </source>
</evidence>
<dbReference type="Proteomes" id="UP000078454">
    <property type="component" value="Unassembled WGS sequence"/>
</dbReference>
<proteinExistence type="predicted"/>
<evidence type="ECO:0000313" key="3">
    <source>
        <dbReference type="Proteomes" id="UP000078454"/>
    </source>
</evidence>
<keyword evidence="1" id="KW-0732">Signal</keyword>
<dbReference type="EMBL" id="LYPB01000063">
    <property type="protein sequence ID" value="OAS18656.1"/>
    <property type="molecule type" value="Genomic_DNA"/>
</dbReference>
<evidence type="ECO:0008006" key="4">
    <source>
        <dbReference type="Google" id="ProtNLM"/>
    </source>
</evidence>
<dbReference type="AlphaFoldDB" id="A0A198AC68"/>
<dbReference type="OrthoDB" id="2608255at2"/>
<feature type="signal peptide" evidence="1">
    <location>
        <begin position="1"/>
        <end position="25"/>
    </location>
</feature>